<proteinExistence type="predicted"/>
<comment type="pathway">
    <text evidence="1">Cofactor biosynthesis; thiamine diphosphate biosynthesis.</text>
</comment>
<name>A0A5C1YPF4_9PROT</name>
<dbReference type="Gene3D" id="3.40.1190.20">
    <property type="match status" value="1"/>
</dbReference>
<evidence type="ECO:0000256" key="1">
    <source>
        <dbReference type="ARBA" id="ARBA00004948"/>
    </source>
</evidence>
<sequence length="273" mass="28345">MPQHPTAKARVLSIAGSDSGGGAGIQADIKTITALHGYATTAITALTAQNTVGVQGILPVPPDFIRSQIRSVLDDIGTDAIKTGMLGGSDEIAVVAEEITRAKMARPDLPIVIDPVMVAKGGAVLLKAEALEALRRLLLPQASVITPNLPEAEYLTGMVLADVADMRAAARYLHEATGASVLLKGGHLPGDDLVDVLMDEHGLHDFPTTRLPGRHTHGTGCTLASALATRLAQGIPLHDAVAQARQYVRNAIIHAPGLGRGAGPLWHAVDPTA</sequence>
<dbReference type="GO" id="GO:0005829">
    <property type="term" value="C:cytosol"/>
    <property type="evidence" value="ECO:0007669"/>
    <property type="project" value="TreeGrafter"/>
</dbReference>
<dbReference type="EMBL" id="CP043506">
    <property type="protein sequence ID" value="QEO17140.1"/>
    <property type="molecule type" value="Genomic_DNA"/>
</dbReference>
<dbReference type="NCBIfam" id="TIGR00097">
    <property type="entry name" value="HMP-P_kinase"/>
    <property type="match status" value="1"/>
</dbReference>
<dbReference type="GO" id="GO:0009228">
    <property type="term" value="P:thiamine biosynthetic process"/>
    <property type="evidence" value="ECO:0007669"/>
    <property type="project" value="InterPro"/>
</dbReference>
<dbReference type="GO" id="GO:0009229">
    <property type="term" value="P:thiamine diphosphate biosynthetic process"/>
    <property type="evidence" value="ECO:0007669"/>
    <property type="project" value="UniProtKB-UniPathway"/>
</dbReference>
<dbReference type="OrthoDB" id="9810880at2"/>
<keyword evidence="5 8" id="KW-0418">Kinase</keyword>
<dbReference type="GO" id="GO:0008972">
    <property type="term" value="F:phosphomethylpyrimidine kinase activity"/>
    <property type="evidence" value="ECO:0007669"/>
    <property type="project" value="InterPro"/>
</dbReference>
<dbReference type="InterPro" id="IPR004399">
    <property type="entry name" value="HMP/HMP-P_kinase_dom"/>
</dbReference>
<keyword evidence="4" id="KW-0547">Nucleotide-binding</keyword>
<dbReference type="Proteomes" id="UP000324536">
    <property type="component" value="Chromosome"/>
</dbReference>
<accession>A0A5C1YPF4</accession>
<evidence type="ECO:0000259" key="7">
    <source>
        <dbReference type="Pfam" id="PF08543"/>
    </source>
</evidence>
<organism evidence="8 9">
    <name type="scientific">Acetobacter vaccinii</name>
    <dbReference type="NCBI Taxonomy" id="2592655"/>
    <lineage>
        <taxon>Bacteria</taxon>
        <taxon>Pseudomonadati</taxon>
        <taxon>Pseudomonadota</taxon>
        <taxon>Alphaproteobacteria</taxon>
        <taxon>Acetobacterales</taxon>
        <taxon>Acetobacteraceae</taxon>
        <taxon>Acetobacter</taxon>
    </lineage>
</organism>
<dbReference type="GO" id="GO:0005524">
    <property type="term" value="F:ATP binding"/>
    <property type="evidence" value="ECO:0007669"/>
    <property type="project" value="UniProtKB-KW"/>
</dbReference>
<dbReference type="SUPFAM" id="SSF53613">
    <property type="entry name" value="Ribokinase-like"/>
    <property type="match status" value="1"/>
</dbReference>
<dbReference type="RefSeq" id="WP_149278819.1">
    <property type="nucleotide sequence ID" value="NZ_CP043506.1"/>
</dbReference>
<evidence type="ECO:0000313" key="9">
    <source>
        <dbReference type="Proteomes" id="UP000324536"/>
    </source>
</evidence>
<dbReference type="FunFam" id="3.40.1190.20:FF:000003">
    <property type="entry name" value="Phosphomethylpyrimidine kinase ThiD"/>
    <property type="match status" value="1"/>
</dbReference>
<reference evidence="8 9" key="1">
    <citation type="submission" date="2019-09" db="EMBL/GenBank/DDBJ databases">
        <title>Genome sequencing of strain KACC 21233.</title>
        <authorList>
            <person name="Heo J."/>
            <person name="Kim S.-J."/>
            <person name="Kim J.-S."/>
            <person name="Hong S.-B."/>
            <person name="Kwon S.-W."/>
        </authorList>
    </citation>
    <scope>NUCLEOTIDE SEQUENCE [LARGE SCALE GENOMIC DNA]</scope>
    <source>
        <strain evidence="8 9">KACC 21233</strain>
    </source>
</reference>
<keyword evidence="9" id="KW-1185">Reference proteome</keyword>
<dbReference type="Pfam" id="PF08543">
    <property type="entry name" value="Phos_pyr_kin"/>
    <property type="match status" value="1"/>
</dbReference>
<dbReference type="UniPathway" id="UPA00060">
    <property type="reaction ID" value="UER00138"/>
</dbReference>
<evidence type="ECO:0000256" key="6">
    <source>
        <dbReference type="ARBA" id="ARBA00022840"/>
    </source>
</evidence>
<dbReference type="InterPro" id="IPR013749">
    <property type="entry name" value="PM/HMP-P_kinase-1"/>
</dbReference>
<dbReference type="CDD" id="cd01169">
    <property type="entry name" value="HMPP_kinase"/>
    <property type="match status" value="1"/>
</dbReference>
<keyword evidence="3 8" id="KW-0808">Transferase</keyword>
<keyword evidence="6" id="KW-0067">ATP-binding</keyword>
<dbReference type="GO" id="GO:0008902">
    <property type="term" value="F:hydroxymethylpyrimidine kinase activity"/>
    <property type="evidence" value="ECO:0007669"/>
    <property type="project" value="UniProtKB-EC"/>
</dbReference>
<feature type="domain" description="Pyridoxamine kinase/Phosphomethylpyrimidine kinase" evidence="7">
    <location>
        <begin position="18"/>
        <end position="265"/>
    </location>
</feature>
<dbReference type="AlphaFoldDB" id="A0A5C1YPF4"/>
<dbReference type="KEGG" id="acek:FLP30_04805"/>
<dbReference type="InterPro" id="IPR029056">
    <property type="entry name" value="Ribokinase-like"/>
</dbReference>
<protein>
    <recommendedName>
        <fullName evidence="2">hydroxymethylpyrimidine kinase</fullName>
        <ecNumber evidence="2">2.7.1.49</ecNumber>
    </recommendedName>
</protein>
<evidence type="ECO:0000256" key="2">
    <source>
        <dbReference type="ARBA" id="ARBA00012135"/>
    </source>
</evidence>
<gene>
    <name evidence="8" type="primary">thiD</name>
    <name evidence="8" type="ORF">FLP30_04805</name>
</gene>
<evidence type="ECO:0000256" key="3">
    <source>
        <dbReference type="ARBA" id="ARBA00022679"/>
    </source>
</evidence>
<dbReference type="PANTHER" id="PTHR20858:SF17">
    <property type="entry name" value="HYDROXYMETHYLPYRIMIDINE_PHOSPHOMETHYLPYRIMIDINE KINASE THI20-RELATED"/>
    <property type="match status" value="1"/>
</dbReference>
<dbReference type="PANTHER" id="PTHR20858">
    <property type="entry name" value="PHOSPHOMETHYLPYRIMIDINE KINASE"/>
    <property type="match status" value="1"/>
</dbReference>
<evidence type="ECO:0000256" key="4">
    <source>
        <dbReference type="ARBA" id="ARBA00022741"/>
    </source>
</evidence>
<dbReference type="EC" id="2.7.1.49" evidence="2"/>
<evidence type="ECO:0000256" key="5">
    <source>
        <dbReference type="ARBA" id="ARBA00022777"/>
    </source>
</evidence>
<evidence type="ECO:0000313" key="8">
    <source>
        <dbReference type="EMBL" id="QEO17140.1"/>
    </source>
</evidence>